<proteinExistence type="predicted"/>
<reference evidence="2" key="1">
    <citation type="submission" date="2023-03" db="UniProtKB">
        <authorList>
            <consortium name="EnsemblPlants"/>
        </authorList>
    </citation>
    <scope>IDENTIFICATION</scope>
</reference>
<evidence type="ECO:0000313" key="2">
    <source>
        <dbReference type="EnsemblPlants" id="MELO3C005320.2.1"/>
    </source>
</evidence>
<accession>A0A9I9CL35</accession>
<feature type="region of interest" description="Disordered" evidence="1">
    <location>
        <begin position="31"/>
        <end position="55"/>
    </location>
</feature>
<protein>
    <submittedName>
        <fullName evidence="2">Uncharacterized protein</fullName>
    </submittedName>
</protein>
<evidence type="ECO:0000256" key="1">
    <source>
        <dbReference type="SAM" id="MobiDB-lite"/>
    </source>
</evidence>
<dbReference type="Gramene" id="MELO3C005320.2.1">
    <property type="protein sequence ID" value="MELO3C005320.2.1"/>
    <property type="gene ID" value="MELO3C005320.2"/>
</dbReference>
<dbReference type="EnsemblPlants" id="MELO3C005320.2.1">
    <property type="protein sequence ID" value="MELO3C005320.2.1"/>
    <property type="gene ID" value="MELO3C005320.2"/>
</dbReference>
<dbReference type="AlphaFoldDB" id="A0A9I9CL35"/>
<name>A0A9I9CL35_CUCME</name>
<sequence length="55" mass="5862">MGSRQLSVRRRGKWLVALGVGLCRDVSVDGRGRQSANETEVGGGESGCMKKKIKG</sequence>
<organism evidence="2">
    <name type="scientific">Cucumis melo</name>
    <name type="common">Muskmelon</name>
    <dbReference type="NCBI Taxonomy" id="3656"/>
    <lineage>
        <taxon>Eukaryota</taxon>
        <taxon>Viridiplantae</taxon>
        <taxon>Streptophyta</taxon>
        <taxon>Embryophyta</taxon>
        <taxon>Tracheophyta</taxon>
        <taxon>Spermatophyta</taxon>
        <taxon>Magnoliopsida</taxon>
        <taxon>eudicotyledons</taxon>
        <taxon>Gunneridae</taxon>
        <taxon>Pentapetalae</taxon>
        <taxon>rosids</taxon>
        <taxon>fabids</taxon>
        <taxon>Cucurbitales</taxon>
        <taxon>Cucurbitaceae</taxon>
        <taxon>Benincaseae</taxon>
        <taxon>Cucumis</taxon>
    </lineage>
</organism>